<evidence type="ECO:0000259" key="8">
    <source>
        <dbReference type="Pfam" id="PF01915"/>
    </source>
</evidence>
<accession>A0A3A4A6P1</accession>
<dbReference type="InterPro" id="IPR036962">
    <property type="entry name" value="Glyco_hydro_3_N_sf"/>
</dbReference>
<evidence type="ECO:0000256" key="2">
    <source>
        <dbReference type="ARBA" id="ARBA00005336"/>
    </source>
</evidence>
<keyword evidence="4" id="KW-0732">Signal</keyword>
<dbReference type="SUPFAM" id="SSF52279">
    <property type="entry name" value="Beta-D-glucan exohydrolase, C-terminal domain"/>
    <property type="match status" value="1"/>
</dbReference>
<proteinExistence type="inferred from homology"/>
<comment type="similarity">
    <text evidence="2">Belongs to the glycosyl hydrolase 3 family.</text>
</comment>
<evidence type="ECO:0000256" key="5">
    <source>
        <dbReference type="ARBA" id="ARBA00022801"/>
    </source>
</evidence>
<dbReference type="PANTHER" id="PTHR30620:SF16">
    <property type="entry name" value="LYSOSOMAL BETA GLUCOSIDASE"/>
    <property type="match status" value="1"/>
</dbReference>
<keyword evidence="5 9" id="KW-0378">Hydrolase</keyword>
<evidence type="ECO:0000313" key="10">
    <source>
        <dbReference type="Proteomes" id="UP000265768"/>
    </source>
</evidence>
<evidence type="ECO:0000256" key="4">
    <source>
        <dbReference type="ARBA" id="ARBA00022729"/>
    </source>
</evidence>
<dbReference type="OrthoDB" id="9803863at2"/>
<protein>
    <recommendedName>
        <fullName evidence="3">beta-glucosidase</fullName>
        <ecNumber evidence="3">3.2.1.21</ecNumber>
    </recommendedName>
</protein>
<evidence type="ECO:0000256" key="3">
    <source>
        <dbReference type="ARBA" id="ARBA00012744"/>
    </source>
</evidence>
<dbReference type="Pfam" id="PF00933">
    <property type="entry name" value="Glyco_hydro_3"/>
    <property type="match status" value="1"/>
</dbReference>
<dbReference type="GO" id="GO:0009251">
    <property type="term" value="P:glucan catabolic process"/>
    <property type="evidence" value="ECO:0007669"/>
    <property type="project" value="TreeGrafter"/>
</dbReference>
<dbReference type="InterPro" id="IPR036881">
    <property type="entry name" value="Glyco_hydro_3_C_sf"/>
</dbReference>
<dbReference type="Gene3D" id="3.40.50.1700">
    <property type="entry name" value="Glycoside hydrolase family 3 C-terminal domain"/>
    <property type="match status" value="1"/>
</dbReference>
<dbReference type="InterPro" id="IPR001764">
    <property type="entry name" value="Glyco_hydro_3_N"/>
</dbReference>
<dbReference type="EMBL" id="QZEY01000016">
    <property type="protein sequence ID" value="RJL24235.1"/>
    <property type="molecule type" value="Genomic_DNA"/>
</dbReference>
<feature type="domain" description="Glycoside hydrolase family 3 N-terminal" evidence="7">
    <location>
        <begin position="79"/>
        <end position="374"/>
    </location>
</feature>
<dbReference type="InterPro" id="IPR051915">
    <property type="entry name" value="Cellulose_Degrad_GH3"/>
</dbReference>
<dbReference type="PANTHER" id="PTHR30620">
    <property type="entry name" value="PERIPLASMIC BETA-GLUCOSIDASE-RELATED"/>
    <property type="match status" value="1"/>
</dbReference>
<dbReference type="GO" id="GO:0008422">
    <property type="term" value="F:beta-glucosidase activity"/>
    <property type="evidence" value="ECO:0007669"/>
    <property type="project" value="UniProtKB-EC"/>
</dbReference>
<keyword evidence="10" id="KW-1185">Reference proteome</keyword>
<evidence type="ECO:0000256" key="1">
    <source>
        <dbReference type="ARBA" id="ARBA00000448"/>
    </source>
</evidence>
<gene>
    <name evidence="9" type="ORF">D5H75_30830</name>
</gene>
<dbReference type="InterPro" id="IPR002772">
    <property type="entry name" value="Glyco_hydro_3_C"/>
</dbReference>
<evidence type="ECO:0000313" key="9">
    <source>
        <dbReference type="EMBL" id="RJL24235.1"/>
    </source>
</evidence>
<keyword evidence="6" id="KW-0326">Glycosidase</keyword>
<comment type="caution">
    <text evidence="9">The sequence shown here is derived from an EMBL/GenBank/DDBJ whole genome shotgun (WGS) entry which is preliminary data.</text>
</comment>
<dbReference type="Proteomes" id="UP000265768">
    <property type="component" value="Unassembled WGS sequence"/>
</dbReference>
<name>A0A3A4A6P1_9ACTN</name>
<dbReference type="PRINTS" id="PR00133">
    <property type="entry name" value="GLHYDRLASE3"/>
</dbReference>
<reference evidence="9 10" key="1">
    <citation type="submission" date="2018-09" db="EMBL/GenBank/DDBJ databases">
        <title>YIM 75507 draft genome.</title>
        <authorList>
            <person name="Tang S."/>
            <person name="Feng Y."/>
        </authorList>
    </citation>
    <scope>NUCLEOTIDE SEQUENCE [LARGE SCALE GENOMIC DNA]</scope>
    <source>
        <strain evidence="9 10">YIM 75507</strain>
    </source>
</reference>
<dbReference type="EC" id="3.2.1.21" evidence="3"/>
<evidence type="ECO:0000256" key="6">
    <source>
        <dbReference type="ARBA" id="ARBA00023295"/>
    </source>
</evidence>
<dbReference type="Gene3D" id="3.20.20.300">
    <property type="entry name" value="Glycoside hydrolase, family 3, N-terminal domain"/>
    <property type="match status" value="1"/>
</dbReference>
<dbReference type="SUPFAM" id="SSF51445">
    <property type="entry name" value="(Trans)glycosidases"/>
    <property type="match status" value="1"/>
</dbReference>
<sequence length="584" mass="63644">MLPYQDPSLPVEERVEDLLGRMTLEEKAGLMFHTMLAMNPDGTPVEDPAAQPGDVTTTEMVRGRLMSHFNLLGGGGARQLAEWHNHLQAMAAETRLGIPVTISTDPRHAFTDNPGTGALAGAFSQWPETTGLAAIGDADLVRRHADVVRREYLAVGIRVALHPQIDLATEPRWPRISGTFGADADLTSELVAAYLEGLRGPEFGPESVAGMVKHFPGGGPQLDGEDPHFPYGQEQVYPGGNFDYHLKPFKAAIAAGATQMMPYYGKPVGTEHEEVGFGFNKGIITGLLREELGFDGIVCTDWQLLDEARIGPFLEPAKAWGVEHLTPIERAAKALDAGVDQFGGEKCPELVVELVRSGRIAEERIDVSVRRLLREKFRLGLFENRYVDPDRAEEIVGAAGFRELGEEAQRRSFTVLTGDRVLPLRGRPRVYAEGVDPAILAEYAEVAAGPEGADFALLRLESPYEPRTGGFFETFFHCGSLAFAEDRLAEILALLDKVPTVVSIRLERPAVIPEIAARAAAVLGEYGAGDRAFLDVVFGRATPEGRLPFELPSSMDEVRRSREDVPGDTENPLFPIGHGLRLTA</sequence>
<dbReference type="InterPro" id="IPR017853">
    <property type="entry name" value="GH"/>
</dbReference>
<dbReference type="RefSeq" id="WP_119930091.1">
    <property type="nucleotide sequence ID" value="NZ_QZEY01000016.1"/>
</dbReference>
<dbReference type="AlphaFoldDB" id="A0A3A4A6P1"/>
<comment type="catalytic activity">
    <reaction evidence="1">
        <text>Hydrolysis of terminal, non-reducing beta-D-glucosyl residues with release of beta-D-glucose.</text>
        <dbReference type="EC" id="3.2.1.21"/>
    </reaction>
</comment>
<organism evidence="9 10">
    <name type="scientific">Bailinhaonella thermotolerans</name>
    <dbReference type="NCBI Taxonomy" id="1070861"/>
    <lineage>
        <taxon>Bacteria</taxon>
        <taxon>Bacillati</taxon>
        <taxon>Actinomycetota</taxon>
        <taxon>Actinomycetes</taxon>
        <taxon>Streptosporangiales</taxon>
        <taxon>Streptosporangiaceae</taxon>
        <taxon>Bailinhaonella</taxon>
    </lineage>
</organism>
<feature type="domain" description="Glycoside hydrolase family 3 C-terminal" evidence="8">
    <location>
        <begin position="493"/>
        <end position="580"/>
    </location>
</feature>
<dbReference type="Pfam" id="PF01915">
    <property type="entry name" value="Glyco_hydro_3_C"/>
    <property type="match status" value="1"/>
</dbReference>
<evidence type="ECO:0000259" key="7">
    <source>
        <dbReference type="Pfam" id="PF00933"/>
    </source>
</evidence>